<evidence type="ECO:0000313" key="5">
    <source>
        <dbReference type="Proteomes" id="UP001286456"/>
    </source>
</evidence>
<name>A0AAE0MLY9_9PEZI</name>
<evidence type="ECO:0000256" key="2">
    <source>
        <dbReference type="SAM" id="SignalP"/>
    </source>
</evidence>
<proteinExistence type="predicted"/>
<accession>A0AAE0MLY9</accession>
<evidence type="ECO:0000259" key="3">
    <source>
        <dbReference type="Pfam" id="PF10342"/>
    </source>
</evidence>
<feature type="domain" description="Yeast cell wall synthesis Kre9/Knh1-like N-terminal" evidence="3">
    <location>
        <begin position="23"/>
        <end position="113"/>
    </location>
</feature>
<evidence type="ECO:0000256" key="1">
    <source>
        <dbReference type="ARBA" id="ARBA00022729"/>
    </source>
</evidence>
<reference evidence="4" key="1">
    <citation type="journal article" date="2023" name="Mol. Phylogenet. Evol.">
        <title>Genome-scale phylogeny and comparative genomics of the fungal order Sordariales.</title>
        <authorList>
            <person name="Hensen N."/>
            <person name="Bonometti L."/>
            <person name="Westerberg I."/>
            <person name="Brannstrom I.O."/>
            <person name="Guillou S."/>
            <person name="Cros-Aarteil S."/>
            <person name="Calhoun S."/>
            <person name="Haridas S."/>
            <person name="Kuo A."/>
            <person name="Mondo S."/>
            <person name="Pangilinan J."/>
            <person name="Riley R."/>
            <person name="LaButti K."/>
            <person name="Andreopoulos B."/>
            <person name="Lipzen A."/>
            <person name="Chen C."/>
            <person name="Yan M."/>
            <person name="Daum C."/>
            <person name="Ng V."/>
            <person name="Clum A."/>
            <person name="Steindorff A."/>
            <person name="Ohm R.A."/>
            <person name="Martin F."/>
            <person name="Silar P."/>
            <person name="Natvig D.O."/>
            <person name="Lalanne C."/>
            <person name="Gautier V."/>
            <person name="Ament-Velasquez S.L."/>
            <person name="Kruys A."/>
            <person name="Hutchinson M.I."/>
            <person name="Powell A.J."/>
            <person name="Barry K."/>
            <person name="Miller A.N."/>
            <person name="Grigoriev I.V."/>
            <person name="Debuchy R."/>
            <person name="Gladieux P."/>
            <person name="Hiltunen Thoren M."/>
            <person name="Johannesson H."/>
        </authorList>
    </citation>
    <scope>NUCLEOTIDE SEQUENCE</scope>
    <source>
        <strain evidence="4">SMH4131-1</strain>
    </source>
</reference>
<dbReference type="PANTHER" id="PTHR35185:SF2">
    <property type="entry name" value="EXTRACELLULAR PROLINE-SERINE RICH PROTEIN (AFU_ORTHOLOGUE AFUA_8G07090)"/>
    <property type="match status" value="1"/>
</dbReference>
<organism evidence="4 5">
    <name type="scientific">Cercophora scortea</name>
    <dbReference type="NCBI Taxonomy" id="314031"/>
    <lineage>
        <taxon>Eukaryota</taxon>
        <taxon>Fungi</taxon>
        <taxon>Dikarya</taxon>
        <taxon>Ascomycota</taxon>
        <taxon>Pezizomycotina</taxon>
        <taxon>Sordariomycetes</taxon>
        <taxon>Sordariomycetidae</taxon>
        <taxon>Sordariales</taxon>
        <taxon>Lasiosphaeriaceae</taxon>
        <taxon>Cercophora</taxon>
    </lineage>
</organism>
<feature type="chain" id="PRO_5042203794" evidence="2">
    <location>
        <begin position="18"/>
        <end position="235"/>
    </location>
</feature>
<gene>
    <name evidence="4" type="ORF">B0T19DRAFT_436746</name>
</gene>
<dbReference type="Pfam" id="PF10342">
    <property type="entry name" value="Kre9_KNH"/>
    <property type="match status" value="1"/>
</dbReference>
<sequence length="235" mass="24749">MHFSSLLALAAPVLVSAIQFTDPTANATLTKGSKYDLTWSTVDTDPTNFSIYLVNFFNWPPSYTALAYNVESTAGEYEVTIPCDVENSWGYQLNAINGTNVYVIYAQTDKFYIGGGSCTDPTPSSPTCAAATVTVTVSTTLKSFGNSTKTLAPSVTAVPLPGKCPDTIGWGSSGYNYPVTLPSVPHGPGDVDSPTVTKAPAAGFPSKNAFAPVSTIYTTVYKDLSEIIESGECAC</sequence>
<dbReference type="EMBL" id="JAUEPO010000001">
    <property type="protein sequence ID" value="KAK3335929.1"/>
    <property type="molecule type" value="Genomic_DNA"/>
</dbReference>
<keyword evidence="1 2" id="KW-0732">Signal</keyword>
<protein>
    <submittedName>
        <fullName evidence="4">Ser-Thr-rich glycosyl-phosphatidyl-inositol-anchored membrane family-domain-containing protein</fullName>
    </submittedName>
</protein>
<feature type="signal peptide" evidence="2">
    <location>
        <begin position="1"/>
        <end position="17"/>
    </location>
</feature>
<reference evidence="4" key="2">
    <citation type="submission" date="2023-06" db="EMBL/GenBank/DDBJ databases">
        <authorList>
            <consortium name="Lawrence Berkeley National Laboratory"/>
            <person name="Haridas S."/>
            <person name="Hensen N."/>
            <person name="Bonometti L."/>
            <person name="Westerberg I."/>
            <person name="Brannstrom I.O."/>
            <person name="Guillou S."/>
            <person name="Cros-Aarteil S."/>
            <person name="Calhoun S."/>
            <person name="Kuo A."/>
            <person name="Mondo S."/>
            <person name="Pangilinan J."/>
            <person name="Riley R."/>
            <person name="Labutti K."/>
            <person name="Andreopoulos B."/>
            <person name="Lipzen A."/>
            <person name="Chen C."/>
            <person name="Yanf M."/>
            <person name="Daum C."/>
            <person name="Ng V."/>
            <person name="Clum A."/>
            <person name="Steindorff A."/>
            <person name="Ohm R."/>
            <person name="Martin F."/>
            <person name="Silar P."/>
            <person name="Natvig D."/>
            <person name="Lalanne C."/>
            <person name="Gautier V."/>
            <person name="Ament-Velasquez S.L."/>
            <person name="Kruys A."/>
            <person name="Hutchinson M.I."/>
            <person name="Powell A.J."/>
            <person name="Barry K."/>
            <person name="Miller A.N."/>
            <person name="Grigoriev I.V."/>
            <person name="Debuchy R."/>
            <person name="Gladieux P."/>
            <person name="Thoren M.H."/>
            <person name="Johannesson H."/>
        </authorList>
    </citation>
    <scope>NUCLEOTIDE SEQUENCE</scope>
    <source>
        <strain evidence="4">SMH4131-1</strain>
    </source>
</reference>
<evidence type="ECO:0000313" key="4">
    <source>
        <dbReference type="EMBL" id="KAK3335929.1"/>
    </source>
</evidence>
<dbReference type="InterPro" id="IPR018466">
    <property type="entry name" value="Kre9/Knh1-like_N"/>
</dbReference>
<dbReference type="AlphaFoldDB" id="A0AAE0MLY9"/>
<keyword evidence="5" id="KW-1185">Reference proteome</keyword>
<dbReference type="InterPro" id="IPR052479">
    <property type="entry name" value="GPI-anchor_Adhesion_Reg"/>
</dbReference>
<comment type="caution">
    <text evidence="4">The sequence shown here is derived from an EMBL/GenBank/DDBJ whole genome shotgun (WGS) entry which is preliminary data.</text>
</comment>
<dbReference type="PANTHER" id="PTHR35185">
    <property type="entry name" value="SERINE/THREONINE-RICH PROTEIN ADG2-RELATED"/>
    <property type="match status" value="1"/>
</dbReference>
<dbReference type="Proteomes" id="UP001286456">
    <property type="component" value="Unassembled WGS sequence"/>
</dbReference>